<organism evidence="1 2">
    <name type="scientific">Diphasiastrum complanatum</name>
    <name type="common">Issler's clubmoss</name>
    <name type="synonym">Lycopodium complanatum</name>
    <dbReference type="NCBI Taxonomy" id="34168"/>
    <lineage>
        <taxon>Eukaryota</taxon>
        <taxon>Viridiplantae</taxon>
        <taxon>Streptophyta</taxon>
        <taxon>Embryophyta</taxon>
        <taxon>Tracheophyta</taxon>
        <taxon>Lycopodiopsida</taxon>
        <taxon>Lycopodiales</taxon>
        <taxon>Lycopodiaceae</taxon>
        <taxon>Lycopodioideae</taxon>
        <taxon>Diphasiastrum</taxon>
    </lineage>
</organism>
<dbReference type="Proteomes" id="UP001162992">
    <property type="component" value="Chromosome 11"/>
</dbReference>
<name>A0ACC2CC29_DIPCM</name>
<evidence type="ECO:0000313" key="1">
    <source>
        <dbReference type="EMBL" id="KAJ7539624.1"/>
    </source>
</evidence>
<keyword evidence="2" id="KW-1185">Reference proteome</keyword>
<dbReference type="EMBL" id="CM055102">
    <property type="protein sequence ID" value="KAJ7539624.1"/>
    <property type="molecule type" value="Genomic_DNA"/>
</dbReference>
<reference evidence="2" key="1">
    <citation type="journal article" date="2024" name="Proc. Natl. Acad. Sci. U.S.A.">
        <title>Extraordinary preservation of gene collinearity over three hundred million years revealed in homosporous lycophytes.</title>
        <authorList>
            <person name="Li C."/>
            <person name="Wickell D."/>
            <person name="Kuo L.Y."/>
            <person name="Chen X."/>
            <person name="Nie B."/>
            <person name="Liao X."/>
            <person name="Peng D."/>
            <person name="Ji J."/>
            <person name="Jenkins J."/>
            <person name="Williams M."/>
            <person name="Shu S."/>
            <person name="Plott C."/>
            <person name="Barry K."/>
            <person name="Rajasekar S."/>
            <person name="Grimwood J."/>
            <person name="Han X."/>
            <person name="Sun S."/>
            <person name="Hou Z."/>
            <person name="He W."/>
            <person name="Dai G."/>
            <person name="Sun C."/>
            <person name="Schmutz J."/>
            <person name="Leebens-Mack J.H."/>
            <person name="Li F.W."/>
            <person name="Wang L."/>
        </authorList>
    </citation>
    <scope>NUCLEOTIDE SEQUENCE [LARGE SCALE GENOMIC DNA]</scope>
    <source>
        <strain evidence="2">cv. PW_Plant_1</strain>
    </source>
</reference>
<gene>
    <name evidence="1" type="ORF">O6H91_11G102200</name>
</gene>
<evidence type="ECO:0000313" key="2">
    <source>
        <dbReference type="Proteomes" id="UP001162992"/>
    </source>
</evidence>
<proteinExistence type="predicted"/>
<comment type="caution">
    <text evidence="1">The sequence shown here is derived from an EMBL/GenBank/DDBJ whole genome shotgun (WGS) entry which is preliminary data.</text>
</comment>
<accession>A0ACC2CC29</accession>
<protein>
    <submittedName>
        <fullName evidence="1">Uncharacterized protein</fullName>
    </submittedName>
</protein>
<sequence length="787" mass="85959">MMCEVTESSRSFTASQKKEAMFPQQESSSASDGTSLSQVLQRRICSSLLELAAENDLNGFSRVVEEGAALDEPDSWYGRVIGSTYQMATEQRTAMMIASLYGSVEVLTYILCHLPFPITVVNKAWGPGKVTALHCAAAGGSVRAAEIIRLLLDHGAYANVKDVHGRQPVDMLVVSPMFLPMKASLEEMLNSWRINGQQSPVHSRNERSEIRNCASKVCLLFLPNPLSVSEHKCLDDFVPEPVDKTYNTTSTYLSLSSPDSSPLVSPPSPSSPKSSEDHSPKSSGEGTEKAREYPVDASLPDIKNILYTTDEFRMFSFKVRPCSRAYSHDWTECPFVHPGENARRRDPRRYHYSCVPCPDFRKGTCRRGDACEYAHGVFECWLHPAQYRTRLCKDGTNCARRVCFFAHTTEELRPLYVSMGSAVPSPRASSSLDTKSMSPPFPPVSPLQVIMVPQYSPSNPPGSTPPLSPASSLHSSVGGGWSQPNNIPSLHLPGGSLHVSRLKEALNARDVALEDLDDSSNLDSCSTSEFKSWSTCNRSSPTVAAGSIGRKIGKYENLGLSISPPNLQDMFASETSSTSSMSYHNCVKEQSYLSPRIQSHLQSHSHIDSLLSPRSSQKLSISMPQPLAHFNLPSLGSPRSISTRGTDLDLRTSPPVPLSSDAAASLCSRKAAFVLRGRESWSSKDLSGSVSLPSWSDWGSPSGKPDWGVRGQDLGKFKRSASLSSHGPTDLDIFWVQTLMKDGSSDREVNGLNASNATAGAPKGPRENMEHLLCSWMDQIPPDKMVA</sequence>